<dbReference type="Proteomes" id="UP001152622">
    <property type="component" value="Chromosome 3"/>
</dbReference>
<gene>
    <name evidence="2" type="ORF">SKAU_G00104170</name>
</gene>
<protein>
    <submittedName>
        <fullName evidence="2">Uncharacterized protein</fullName>
    </submittedName>
</protein>
<dbReference type="AlphaFoldDB" id="A0A9Q1FYT7"/>
<reference evidence="2" key="1">
    <citation type="journal article" date="2023" name="Science">
        <title>Genome structures resolve the early diversification of teleost fishes.</title>
        <authorList>
            <person name="Parey E."/>
            <person name="Louis A."/>
            <person name="Montfort J."/>
            <person name="Bouchez O."/>
            <person name="Roques C."/>
            <person name="Iampietro C."/>
            <person name="Lluch J."/>
            <person name="Castinel A."/>
            <person name="Donnadieu C."/>
            <person name="Desvignes T."/>
            <person name="Floi Bucao C."/>
            <person name="Jouanno E."/>
            <person name="Wen M."/>
            <person name="Mejri S."/>
            <person name="Dirks R."/>
            <person name="Jansen H."/>
            <person name="Henkel C."/>
            <person name="Chen W.J."/>
            <person name="Zahm M."/>
            <person name="Cabau C."/>
            <person name="Klopp C."/>
            <person name="Thompson A.W."/>
            <person name="Robinson-Rechavi M."/>
            <person name="Braasch I."/>
            <person name="Lecointre G."/>
            <person name="Bobe J."/>
            <person name="Postlethwait J.H."/>
            <person name="Berthelot C."/>
            <person name="Roest Crollius H."/>
            <person name="Guiguen Y."/>
        </authorList>
    </citation>
    <scope>NUCLEOTIDE SEQUENCE</scope>
    <source>
        <strain evidence="2">WJC10195</strain>
    </source>
</reference>
<name>A0A9Q1FYT7_SYNKA</name>
<feature type="region of interest" description="Disordered" evidence="1">
    <location>
        <begin position="56"/>
        <end position="84"/>
    </location>
</feature>
<evidence type="ECO:0000256" key="1">
    <source>
        <dbReference type="SAM" id="MobiDB-lite"/>
    </source>
</evidence>
<keyword evidence="3" id="KW-1185">Reference proteome</keyword>
<accession>A0A9Q1FYT7</accession>
<evidence type="ECO:0000313" key="2">
    <source>
        <dbReference type="EMBL" id="KAJ8370389.1"/>
    </source>
</evidence>
<sequence length="241" mass="26485">MHYSSSSEQKCIWMLESLQPQVSCDLLPLTLDPWAACGEGASWSATRRQALDRCTVETPGASNPRPVSLSANEPRPSARRKAGTRSVRHVYLPFQLTAFLTEACPTTLPPTDPEGLSSPLNPHRGSNFLNHRPQTPDPGPNRIPEVSCEGVTHTAFHRSCRRYGIWVGGKQWRTSESKGSRHSQEKEIGNWSLAIRCHGNPLPDPAYAYGRVEANDRRPRSVPAPMSALKIRSSGIDLAAG</sequence>
<proteinExistence type="predicted"/>
<evidence type="ECO:0000313" key="3">
    <source>
        <dbReference type="Proteomes" id="UP001152622"/>
    </source>
</evidence>
<comment type="caution">
    <text evidence="2">The sequence shown here is derived from an EMBL/GenBank/DDBJ whole genome shotgun (WGS) entry which is preliminary data.</text>
</comment>
<dbReference type="EMBL" id="JAINUF010000003">
    <property type="protein sequence ID" value="KAJ8370389.1"/>
    <property type="molecule type" value="Genomic_DNA"/>
</dbReference>
<organism evidence="2 3">
    <name type="scientific">Synaphobranchus kaupii</name>
    <name type="common">Kaup's arrowtooth eel</name>
    <dbReference type="NCBI Taxonomy" id="118154"/>
    <lineage>
        <taxon>Eukaryota</taxon>
        <taxon>Metazoa</taxon>
        <taxon>Chordata</taxon>
        <taxon>Craniata</taxon>
        <taxon>Vertebrata</taxon>
        <taxon>Euteleostomi</taxon>
        <taxon>Actinopterygii</taxon>
        <taxon>Neopterygii</taxon>
        <taxon>Teleostei</taxon>
        <taxon>Anguilliformes</taxon>
        <taxon>Synaphobranchidae</taxon>
        <taxon>Synaphobranchus</taxon>
    </lineage>
</organism>